<accession>A0ABR1L1J2</accession>
<protein>
    <submittedName>
        <fullName evidence="2">Uncharacterized protein</fullName>
    </submittedName>
</protein>
<feature type="compositionally biased region" description="Pro residues" evidence="1">
    <location>
        <begin position="18"/>
        <end position="29"/>
    </location>
</feature>
<proteinExistence type="predicted"/>
<evidence type="ECO:0000313" key="3">
    <source>
        <dbReference type="Proteomes" id="UP001363622"/>
    </source>
</evidence>
<feature type="compositionally biased region" description="Acidic residues" evidence="1">
    <location>
        <begin position="61"/>
        <end position="74"/>
    </location>
</feature>
<sequence length="213" mass="23963">MLSLTLRPAQPSDMQSAPTPPTNESPSEPPAKAQKTEVINDDKEEEHSSAEFFGNPYNYDDYLEQESLDEDELVEFISQMEGEDEDDDDDDDDDENFSVPKEDKVIFGDEEVEELPESERPIWTEPLDPSLDSEPFSTCLVSPSGKTFYTTLDGETFGSTEDRQFESQNPYVGSARYFSKRLCKYDKVASSKKPSKRGVHHQALASAGAKAYF</sequence>
<name>A0ABR1L1J2_9PEZI</name>
<feature type="compositionally biased region" description="Basic and acidic residues" evidence="1">
    <location>
        <begin position="34"/>
        <end position="49"/>
    </location>
</feature>
<dbReference type="EMBL" id="JBBPHU010000001">
    <property type="protein sequence ID" value="KAK7524430.1"/>
    <property type="molecule type" value="Genomic_DNA"/>
</dbReference>
<evidence type="ECO:0000313" key="2">
    <source>
        <dbReference type="EMBL" id="KAK7524430.1"/>
    </source>
</evidence>
<feature type="compositionally biased region" description="Acidic residues" evidence="1">
    <location>
        <begin position="81"/>
        <end position="96"/>
    </location>
</feature>
<feature type="region of interest" description="Disordered" evidence="1">
    <location>
        <begin position="193"/>
        <end position="213"/>
    </location>
</feature>
<organism evidence="2 3">
    <name type="scientific">Phyllosticta citriasiana</name>
    <dbReference type="NCBI Taxonomy" id="595635"/>
    <lineage>
        <taxon>Eukaryota</taxon>
        <taxon>Fungi</taxon>
        <taxon>Dikarya</taxon>
        <taxon>Ascomycota</taxon>
        <taxon>Pezizomycotina</taxon>
        <taxon>Dothideomycetes</taxon>
        <taxon>Dothideomycetes incertae sedis</taxon>
        <taxon>Botryosphaeriales</taxon>
        <taxon>Phyllostictaceae</taxon>
        <taxon>Phyllosticta</taxon>
    </lineage>
</organism>
<comment type="caution">
    <text evidence="2">The sequence shown here is derived from an EMBL/GenBank/DDBJ whole genome shotgun (WGS) entry which is preliminary data.</text>
</comment>
<feature type="region of interest" description="Disordered" evidence="1">
    <location>
        <begin position="1"/>
        <end position="136"/>
    </location>
</feature>
<gene>
    <name evidence="2" type="ORF">IWZ03DRAFT_403406</name>
</gene>
<dbReference type="Proteomes" id="UP001363622">
    <property type="component" value="Unassembled WGS sequence"/>
</dbReference>
<keyword evidence="3" id="KW-1185">Reference proteome</keyword>
<reference evidence="2 3" key="1">
    <citation type="submission" date="2024-04" db="EMBL/GenBank/DDBJ databases">
        <title>Phyllosticta paracitricarpa is synonymous to the EU quarantine fungus P. citricarpa based on phylogenomic analyses.</title>
        <authorList>
            <consortium name="Lawrence Berkeley National Laboratory"/>
            <person name="Van Ingen-Buijs V.A."/>
            <person name="Van Westerhoven A.C."/>
            <person name="Haridas S."/>
            <person name="Skiadas P."/>
            <person name="Martin F."/>
            <person name="Groenewald J.Z."/>
            <person name="Crous P.W."/>
            <person name="Seidl M.F."/>
        </authorList>
    </citation>
    <scope>NUCLEOTIDE SEQUENCE [LARGE SCALE GENOMIC DNA]</scope>
    <source>
        <strain evidence="2 3">CBS 123371</strain>
    </source>
</reference>
<evidence type="ECO:0000256" key="1">
    <source>
        <dbReference type="SAM" id="MobiDB-lite"/>
    </source>
</evidence>